<protein>
    <submittedName>
        <fullName evidence="1">Uncharacterized protein</fullName>
    </submittedName>
</protein>
<reference evidence="1" key="1">
    <citation type="submission" date="2023-10" db="EMBL/GenBank/DDBJ databases">
        <authorList>
            <person name="Rodriguez Cubillos JULIANA M."/>
            <person name="De Vega J."/>
        </authorList>
    </citation>
    <scope>NUCLEOTIDE SEQUENCE</scope>
</reference>
<gene>
    <name evidence="1" type="ORF">MILVUS5_LOCUS1537</name>
</gene>
<organism evidence="1 2">
    <name type="scientific">Trifolium pratense</name>
    <name type="common">Red clover</name>
    <dbReference type="NCBI Taxonomy" id="57577"/>
    <lineage>
        <taxon>Eukaryota</taxon>
        <taxon>Viridiplantae</taxon>
        <taxon>Streptophyta</taxon>
        <taxon>Embryophyta</taxon>
        <taxon>Tracheophyta</taxon>
        <taxon>Spermatophyta</taxon>
        <taxon>Magnoliopsida</taxon>
        <taxon>eudicotyledons</taxon>
        <taxon>Gunneridae</taxon>
        <taxon>Pentapetalae</taxon>
        <taxon>rosids</taxon>
        <taxon>fabids</taxon>
        <taxon>Fabales</taxon>
        <taxon>Fabaceae</taxon>
        <taxon>Papilionoideae</taxon>
        <taxon>50 kb inversion clade</taxon>
        <taxon>NPAAA clade</taxon>
        <taxon>Hologalegina</taxon>
        <taxon>IRL clade</taxon>
        <taxon>Trifolieae</taxon>
        <taxon>Trifolium</taxon>
    </lineage>
</organism>
<dbReference type="Proteomes" id="UP001177021">
    <property type="component" value="Unassembled WGS sequence"/>
</dbReference>
<evidence type="ECO:0000313" key="1">
    <source>
        <dbReference type="EMBL" id="CAJ2629592.1"/>
    </source>
</evidence>
<name>A0ACB0IC43_TRIPR</name>
<proteinExistence type="predicted"/>
<dbReference type="EMBL" id="CASHSV030000001">
    <property type="protein sequence ID" value="CAJ2629592.1"/>
    <property type="molecule type" value="Genomic_DNA"/>
</dbReference>
<sequence length="961" mass="107811">MLCVETVDYSVIFNENMVGPIVPGRGLRQGDPLSPYLFIMCDEGLSALIRKAEDRGDIHGAKICRNAPIVSHLLFADDCFLFFRAEENEALVMKNILSTYEIASGQSINLLKSEVYFSRNVLSPIKNSIANLLGVQQVLGTGKYLGLPSMVGRSKKATFKFIKDRIWKKINSWSSRCLSQAGREVMIKSVLQSIPSYIMSIFLIPHSLSDEIEKMMNSFWWGHNQEQAKGIHWLSWERLAMHKNVGGLGFKSITAFNYAMLGKQARNLLTNPGSLITRIFKAKYFPQSDFLSSSIGHNPSYVWRSIWSAKFVVRNGYQWVVGSGHDIPMWNHRWISDGSIIPTPPNLHEELANMTISDIFIGNEKRWNAPLIQDLVDDNTATKILKTPLLASVQNDRIIWRYEKNANKNKMESCSSSSQKSGTKSSSSTSSKSLSNRENEIEVQSNPSNTPQTNQPTLETTPAPQSPPPSMVQISEVLIGAIPITCKTVIEPIQCSQTAAEIKTTTPKIKTNPISKKTSTSNKTKKSKSLDVSKVRKSSRLASGDIEDHTISEQGQKRKREEFEKDNNLDLLAEVMTTQQEDHPETVLPVSASEKSKENVSEKTTSIQFNPFVSLEFDNLGHNSENQFTTVLTDGFSNNPVNTSIFSPLMTSPQTSFNTTTSDFLRNFIQTPPEYAQMHQPMFTDAGPSLPSFPPNFASLSSFCTNIPHDSAAYQSSANIHSFTNKSSKKSKVLGTAERSLFAALLWSIWQQRNNKIWKNHSETLHVVCDRARNLIMEWNVAQEQQQQRRTVPQQQHVDSVWSKPPVGRYKCNVDASFSTRRNRTGIGICIRDDQGSFVLAKTEWFSPILDVDTGEAVGLLHALKWIQELQLENVDFELDSKNVVAKFHSKARDISGLGDVIKDCQYIHNSHFRNSRVEFVRRQANEAAHILANVASSLASFHIFIDVPSCIDSIIANEMS</sequence>
<accession>A0ACB0IC43</accession>
<comment type="caution">
    <text evidence="1">The sequence shown here is derived from an EMBL/GenBank/DDBJ whole genome shotgun (WGS) entry which is preliminary data.</text>
</comment>
<evidence type="ECO:0000313" key="2">
    <source>
        <dbReference type="Proteomes" id="UP001177021"/>
    </source>
</evidence>
<keyword evidence="2" id="KW-1185">Reference proteome</keyword>